<dbReference type="CDD" id="cd06572">
    <property type="entry name" value="Histidinol_dh"/>
    <property type="match status" value="1"/>
</dbReference>
<proteinExistence type="predicted"/>
<accession>A0ABR1FIV3</accession>
<dbReference type="GO" id="GO:0004399">
    <property type="term" value="F:histidinol dehydrogenase activity"/>
    <property type="evidence" value="ECO:0007669"/>
    <property type="project" value="InterPro"/>
</dbReference>
<dbReference type="GO" id="GO:0005829">
    <property type="term" value="C:cytosol"/>
    <property type="evidence" value="ECO:0007669"/>
    <property type="project" value="TreeGrafter"/>
</dbReference>
<name>A0ABR1FIV3_AURAN</name>
<comment type="caution">
    <text evidence="1">The sequence shown here is derived from an EMBL/GenBank/DDBJ whole genome shotgun (WGS) entry which is preliminary data.</text>
</comment>
<dbReference type="Gene3D" id="1.20.5.1300">
    <property type="match status" value="1"/>
</dbReference>
<dbReference type="Gene3D" id="3.40.50.1980">
    <property type="entry name" value="Nitrogenase molybdenum iron protein domain"/>
    <property type="match status" value="2"/>
</dbReference>
<dbReference type="PROSITE" id="PS00611">
    <property type="entry name" value="HISOL_DEHYDROGENASE"/>
    <property type="match status" value="1"/>
</dbReference>
<dbReference type="PIRSF" id="PIRSF000099">
    <property type="entry name" value="Histidinol_dh"/>
    <property type="match status" value="1"/>
</dbReference>
<dbReference type="GO" id="GO:0000105">
    <property type="term" value="P:L-histidine biosynthetic process"/>
    <property type="evidence" value="ECO:0007669"/>
    <property type="project" value="UniProtKB-UniPathway"/>
</dbReference>
<protein>
    <submittedName>
        <fullName evidence="1">Histidinol dehydrogenase</fullName>
    </submittedName>
</protein>
<sequence length="441" mass="44944">MGVKIVEASSVNAGDSETLDTKVMEFAEQCLAKVKAEGAPAVYAYAGQFGELTEGQSAVVDKAAMKAAYDGLDADDRACLEACGARIKAFALAQKASFVDMETPIPGGVAGHTVSPVEVAGCYAPGGRYPLPSSVLMTAVTARAAGVKTVVVATPKPLPVTLAAAHVAGADVLVAVGGAHAIAAMATGALAEEGVPRADVLCGPGNAWVTAAKACAATSARVGIDMIAGPSEVLVICDETADAATVAADMLAQAEHDVVARPIVVAFSSDGSGKAGALKMVAKINAALDAQLENLPTKAVAAPACARGFAVACESVDEALRVSDAVAPEHLEVICENERAVADRCNHYGGLFVGSRSAEVMGDYGIGPNHTLPTSGTARYTGGLCVMDFLRIRTWMRIDDGPASQCAVRDAVRLARIEGLEGHARAAEARLLPPPAKKQKV</sequence>
<keyword evidence="2" id="KW-1185">Reference proteome</keyword>
<dbReference type="KEGG" id="aaf:AURANDRAFT_36612"/>
<dbReference type="InterPro" id="IPR012131">
    <property type="entry name" value="Hstdl_DH"/>
</dbReference>
<dbReference type="PANTHER" id="PTHR21256:SF2">
    <property type="entry name" value="HISTIDINE BIOSYNTHESIS TRIFUNCTIONAL PROTEIN"/>
    <property type="match status" value="1"/>
</dbReference>
<dbReference type="Pfam" id="PF00815">
    <property type="entry name" value="Histidinol_dh"/>
    <property type="match status" value="1"/>
</dbReference>
<dbReference type="InterPro" id="IPR001692">
    <property type="entry name" value="Histidinol_DH_CS"/>
</dbReference>
<dbReference type="PANTHER" id="PTHR21256">
    <property type="entry name" value="HISTIDINOL DEHYDROGENASE HDH"/>
    <property type="match status" value="1"/>
</dbReference>
<dbReference type="SUPFAM" id="SSF53720">
    <property type="entry name" value="ALDH-like"/>
    <property type="match status" value="1"/>
</dbReference>
<dbReference type="GO" id="GO:0051287">
    <property type="term" value="F:NAD binding"/>
    <property type="evidence" value="ECO:0007669"/>
    <property type="project" value="InterPro"/>
</dbReference>
<gene>
    <name evidence="1" type="ORF">SO694_00123061</name>
</gene>
<dbReference type="NCBIfam" id="TIGR00069">
    <property type="entry name" value="hisD"/>
    <property type="match status" value="1"/>
</dbReference>
<organism evidence="1 2">
    <name type="scientific">Aureococcus anophagefferens</name>
    <name type="common">Harmful bloom alga</name>
    <dbReference type="NCBI Taxonomy" id="44056"/>
    <lineage>
        <taxon>Eukaryota</taxon>
        <taxon>Sar</taxon>
        <taxon>Stramenopiles</taxon>
        <taxon>Ochrophyta</taxon>
        <taxon>Pelagophyceae</taxon>
        <taxon>Pelagomonadales</taxon>
        <taxon>Pelagomonadaceae</taxon>
        <taxon>Aureococcus</taxon>
    </lineage>
</organism>
<dbReference type="GO" id="GO:0046872">
    <property type="term" value="F:metal ion binding"/>
    <property type="evidence" value="ECO:0007669"/>
    <property type="project" value="UniProtKB-KW"/>
</dbReference>
<reference evidence="1 2" key="1">
    <citation type="submission" date="2024-03" db="EMBL/GenBank/DDBJ databases">
        <title>Aureococcus anophagefferens CCMP1851 and Kratosvirus quantuckense: Draft genome of a second virus-susceptible host strain in the model system.</title>
        <authorList>
            <person name="Chase E."/>
            <person name="Truchon A.R."/>
            <person name="Schepens W."/>
            <person name="Wilhelm S.W."/>
        </authorList>
    </citation>
    <scope>NUCLEOTIDE SEQUENCE [LARGE SCALE GENOMIC DNA]</scope>
    <source>
        <strain evidence="1 2">CCMP1851</strain>
    </source>
</reference>
<evidence type="ECO:0000313" key="2">
    <source>
        <dbReference type="Proteomes" id="UP001363151"/>
    </source>
</evidence>
<dbReference type="InterPro" id="IPR022695">
    <property type="entry name" value="Histidinol_DH_monofunct"/>
</dbReference>
<dbReference type="Proteomes" id="UP001363151">
    <property type="component" value="Unassembled WGS sequence"/>
</dbReference>
<dbReference type="InterPro" id="IPR016161">
    <property type="entry name" value="Ald_DH/histidinol_DH"/>
</dbReference>
<dbReference type="EMBL" id="JBBJCI010000375">
    <property type="protein sequence ID" value="KAK7231702.1"/>
    <property type="molecule type" value="Genomic_DNA"/>
</dbReference>
<evidence type="ECO:0000313" key="1">
    <source>
        <dbReference type="EMBL" id="KAK7231702.1"/>
    </source>
</evidence>
<dbReference type="PRINTS" id="PR00083">
    <property type="entry name" value="HOLDHDRGNASE"/>
</dbReference>